<dbReference type="OrthoDB" id="3181909at2"/>
<name>U5E6B5_NOCAS</name>
<evidence type="ECO:0000259" key="2">
    <source>
        <dbReference type="Pfam" id="PF07859"/>
    </source>
</evidence>
<dbReference type="PANTHER" id="PTHR48081">
    <property type="entry name" value="AB HYDROLASE SUPERFAMILY PROTEIN C4A8.06C"/>
    <property type="match status" value="1"/>
</dbReference>
<dbReference type="Gene3D" id="3.40.50.1820">
    <property type="entry name" value="alpha/beta hydrolase"/>
    <property type="match status" value="1"/>
</dbReference>
<gene>
    <name evidence="3" type="ORF">NCAST_12_00470</name>
</gene>
<evidence type="ECO:0000256" key="1">
    <source>
        <dbReference type="ARBA" id="ARBA00022801"/>
    </source>
</evidence>
<proteinExistence type="predicted"/>
<keyword evidence="1" id="KW-0378">Hydrolase</keyword>
<dbReference type="eggNOG" id="COG0657">
    <property type="taxonomic scope" value="Bacteria"/>
</dbReference>
<dbReference type="GO" id="GO:0016787">
    <property type="term" value="F:hydrolase activity"/>
    <property type="evidence" value="ECO:0007669"/>
    <property type="project" value="UniProtKB-KW"/>
</dbReference>
<dbReference type="STRING" id="1824.SAMN05444423_1011407"/>
<dbReference type="EMBL" id="BAFO02000012">
    <property type="protein sequence ID" value="GAD82695.1"/>
    <property type="molecule type" value="Genomic_DNA"/>
</dbReference>
<sequence>MNEGSRREKVSWGVRLLHAVRKEPDWESLTAQELAAVSAAANRTASSPLSRLITGFPDRGATIGWQEVTLADRVIPVRVYRPARATDDPLPLVVHVHGGAYVGTAVQCDWANSHLAARLPAVVVSVEHRLLAPGTPLSAAVDDGWDVLRHVVAAAADWGIDRTRVAVAGESCGGLIAAMTAIRARDAGLALRAQILVNPAVDPTASMLDYPSMTDPGDSPMLTLARLRYFQRLALPPGADPAVVSPIHADLRDLAPALVLVPTVDPIADHGRRYAERLRAAGTPARLLEHPGAPHAFIALPGLVRQAKTARAQMTEFLTDRFAVRPSPRPLR</sequence>
<keyword evidence="4" id="KW-1185">Reference proteome</keyword>
<protein>
    <recommendedName>
        <fullName evidence="2">Alpha/beta hydrolase fold-3 domain-containing protein</fullName>
    </recommendedName>
</protein>
<reference evidence="3 4" key="1">
    <citation type="journal article" date="2014" name="BMC Genomics">
        <title>Genome based analysis of type-I polyketide synthase and nonribosomal peptide synthetase gene clusters in seven strains of five representative Nocardia species.</title>
        <authorList>
            <person name="Komaki H."/>
            <person name="Ichikawa N."/>
            <person name="Hosoyama A."/>
            <person name="Takahashi-Nakaguchi A."/>
            <person name="Matsuzawa T."/>
            <person name="Suzuki K."/>
            <person name="Fujita N."/>
            <person name="Gonoi T."/>
        </authorList>
    </citation>
    <scope>NUCLEOTIDE SEQUENCE [LARGE SCALE GENOMIC DNA]</scope>
    <source>
        <strain evidence="3 4">NBRC 15531</strain>
    </source>
</reference>
<organism evidence="3 4">
    <name type="scientific">Nocardia asteroides NBRC 15531</name>
    <dbReference type="NCBI Taxonomy" id="1110697"/>
    <lineage>
        <taxon>Bacteria</taxon>
        <taxon>Bacillati</taxon>
        <taxon>Actinomycetota</taxon>
        <taxon>Actinomycetes</taxon>
        <taxon>Mycobacteriales</taxon>
        <taxon>Nocardiaceae</taxon>
        <taxon>Nocardia</taxon>
    </lineage>
</organism>
<accession>U5E6B5</accession>
<dbReference type="Pfam" id="PF07859">
    <property type="entry name" value="Abhydrolase_3"/>
    <property type="match status" value="1"/>
</dbReference>
<dbReference type="Proteomes" id="UP000017048">
    <property type="component" value="Unassembled WGS sequence"/>
</dbReference>
<dbReference type="AlphaFoldDB" id="U5E6B5"/>
<dbReference type="InterPro" id="IPR029058">
    <property type="entry name" value="AB_hydrolase_fold"/>
</dbReference>
<feature type="domain" description="Alpha/beta hydrolase fold-3" evidence="2">
    <location>
        <begin position="93"/>
        <end position="298"/>
    </location>
</feature>
<evidence type="ECO:0000313" key="4">
    <source>
        <dbReference type="Proteomes" id="UP000017048"/>
    </source>
</evidence>
<evidence type="ECO:0000313" key="3">
    <source>
        <dbReference type="EMBL" id="GAD82695.1"/>
    </source>
</evidence>
<dbReference type="GeneID" id="91519559"/>
<dbReference type="RefSeq" id="WP_019049000.1">
    <property type="nucleotide sequence ID" value="NZ_BAFO02000012.1"/>
</dbReference>
<comment type="caution">
    <text evidence="3">The sequence shown here is derived from an EMBL/GenBank/DDBJ whole genome shotgun (WGS) entry which is preliminary data.</text>
</comment>
<dbReference type="SUPFAM" id="SSF53474">
    <property type="entry name" value="alpha/beta-Hydrolases"/>
    <property type="match status" value="1"/>
</dbReference>
<dbReference type="InterPro" id="IPR013094">
    <property type="entry name" value="AB_hydrolase_3"/>
</dbReference>
<dbReference type="InterPro" id="IPR050300">
    <property type="entry name" value="GDXG_lipolytic_enzyme"/>
</dbReference>
<dbReference type="PANTHER" id="PTHR48081:SF8">
    <property type="entry name" value="ALPHA_BETA HYDROLASE FOLD-3 DOMAIN-CONTAINING PROTEIN-RELATED"/>
    <property type="match status" value="1"/>
</dbReference>